<dbReference type="CDD" id="cd04433">
    <property type="entry name" value="AFD_class_I"/>
    <property type="match status" value="1"/>
</dbReference>
<dbReference type="InterPro" id="IPR042099">
    <property type="entry name" value="ANL_N_sf"/>
</dbReference>
<feature type="domain" description="AMP-dependent synthetase/ligase" evidence="3">
    <location>
        <begin position="20"/>
        <end position="358"/>
    </location>
</feature>
<keyword evidence="6" id="KW-1185">Reference proteome</keyword>
<proteinExistence type="inferred from homology"/>
<keyword evidence="2 5" id="KW-0436">Ligase</keyword>
<dbReference type="PROSITE" id="PS00455">
    <property type="entry name" value="AMP_BINDING"/>
    <property type="match status" value="1"/>
</dbReference>
<organism evidence="5 6">
    <name type="scientific">Pseudaquabacterium terrae</name>
    <dbReference type="NCBI Taxonomy" id="2732868"/>
    <lineage>
        <taxon>Bacteria</taxon>
        <taxon>Pseudomonadati</taxon>
        <taxon>Pseudomonadota</taxon>
        <taxon>Betaproteobacteria</taxon>
        <taxon>Burkholderiales</taxon>
        <taxon>Sphaerotilaceae</taxon>
        <taxon>Pseudaquabacterium</taxon>
    </lineage>
</organism>
<accession>A0ABX2ETV7</accession>
<dbReference type="InterPro" id="IPR025110">
    <property type="entry name" value="AMP-bd_C"/>
</dbReference>
<dbReference type="GO" id="GO:0016874">
    <property type="term" value="F:ligase activity"/>
    <property type="evidence" value="ECO:0007669"/>
    <property type="project" value="UniProtKB-KW"/>
</dbReference>
<dbReference type="InterPro" id="IPR000873">
    <property type="entry name" value="AMP-dep_synth/lig_dom"/>
</dbReference>
<reference evidence="5 6" key="1">
    <citation type="submission" date="2020-05" db="EMBL/GenBank/DDBJ databases">
        <title>Aquincola sp. isolate from soil.</title>
        <authorList>
            <person name="Han J."/>
            <person name="Kim D.-U."/>
        </authorList>
    </citation>
    <scope>NUCLEOTIDE SEQUENCE [LARGE SCALE GENOMIC DNA]</scope>
    <source>
        <strain evidence="5 6">S2</strain>
    </source>
</reference>
<evidence type="ECO:0000259" key="3">
    <source>
        <dbReference type="Pfam" id="PF00501"/>
    </source>
</evidence>
<dbReference type="Gene3D" id="3.40.50.12780">
    <property type="entry name" value="N-terminal domain of ligase-like"/>
    <property type="match status" value="1"/>
</dbReference>
<dbReference type="Proteomes" id="UP000737171">
    <property type="component" value="Unassembled WGS sequence"/>
</dbReference>
<dbReference type="InterPro" id="IPR020845">
    <property type="entry name" value="AMP-binding_CS"/>
</dbReference>
<evidence type="ECO:0000313" key="5">
    <source>
        <dbReference type="EMBL" id="NRF72066.1"/>
    </source>
</evidence>
<protein>
    <submittedName>
        <fullName evidence="5">Acyl--CoA ligase</fullName>
    </submittedName>
</protein>
<comment type="caution">
    <text evidence="5">The sequence shown here is derived from an EMBL/GenBank/DDBJ whole genome shotgun (WGS) entry which is preliminary data.</text>
</comment>
<evidence type="ECO:0000256" key="1">
    <source>
        <dbReference type="ARBA" id="ARBA00006432"/>
    </source>
</evidence>
<comment type="similarity">
    <text evidence="1">Belongs to the ATP-dependent AMP-binding enzyme family.</text>
</comment>
<evidence type="ECO:0000256" key="2">
    <source>
        <dbReference type="ARBA" id="ARBA00022598"/>
    </source>
</evidence>
<dbReference type="SUPFAM" id="SSF56801">
    <property type="entry name" value="Acetyl-CoA synthetase-like"/>
    <property type="match status" value="1"/>
</dbReference>
<dbReference type="InterPro" id="IPR045851">
    <property type="entry name" value="AMP-bd_C_sf"/>
</dbReference>
<sequence length="501" mass="53504">MPPSDCVSLVPAFAEAWQRAPRAGLPALVGSDRMLSYGELAAEVGSLSGRLHAHGIGRGDRVAIAMQRSLPAAVALLAVLACGACPCVLEPRLGRDETLRRFAITRLNRLLLDEAHAADDKLADLPGVDRLHIDALPPAQPFWAADIAGGDEGFLLFTSGSSGKPKGVLQSHRGLLANAAGVMRHTQLGPQDRLLHVMPLYHTNGVNNQLFAPLLAGASVVIAERFKADEMSALMARHRPTIITGVPTMYSRMLACDFAPEALASLRMARCGSAPITEELHRRVERQLGVELLVSYGLSEATCTSTMNPPGQRRIGTVGTVLAGQQVVLADGAGRPIEGPGRDGEICVDGPGLMLGYLDEQSGGRPRPIEGRLHTGDLGRFDAEGYLQITGRIKEVIIRGGENLSPNLIEEVLCRVPGVQACCVVGRPDADLGEVPWAFVVRSRDEEGLRLDDECMGRAVTAELSRIHKPAGYAYVEALPENSVGKVDRKLLAARVRQPSA</sequence>
<gene>
    <name evidence="5" type="ORF">HLB44_34290</name>
</gene>
<dbReference type="Pfam" id="PF13193">
    <property type="entry name" value="AMP-binding_C"/>
    <property type="match status" value="1"/>
</dbReference>
<dbReference type="Pfam" id="PF00501">
    <property type="entry name" value="AMP-binding"/>
    <property type="match status" value="1"/>
</dbReference>
<evidence type="ECO:0000313" key="6">
    <source>
        <dbReference type="Proteomes" id="UP000737171"/>
    </source>
</evidence>
<dbReference type="PANTHER" id="PTHR43201">
    <property type="entry name" value="ACYL-COA SYNTHETASE"/>
    <property type="match status" value="1"/>
</dbReference>
<feature type="domain" description="AMP-binding enzyme C-terminal" evidence="4">
    <location>
        <begin position="409"/>
        <end position="486"/>
    </location>
</feature>
<dbReference type="Gene3D" id="3.30.300.30">
    <property type="match status" value="1"/>
</dbReference>
<dbReference type="EMBL" id="JABRWJ010000017">
    <property type="protein sequence ID" value="NRF72066.1"/>
    <property type="molecule type" value="Genomic_DNA"/>
</dbReference>
<name>A0ABX2ETV7_9BURK</name>
<evidence type="ECO:0000259" key="4">
    <source>
        <dbReference type="Pfam" id="PF13193"/>
    </source>
</evidence>
<dbReference type="PANTHER" id="PTHR43201:SF5">
    <property type="entry name" value="MEDIUM-CHAIN ACYL-COA LIGASE ACSF2, MITOCHONDRIAL"/>
    <property type="match status" value="1"/>
</dbReference>